<evidence type="ECO:0000313" key="1">
    <source>
        <dbReference type="EMBL" id="OMJ23885.1"/>
    </source>
</evidence>
<sequence>MNNKLNSISSGIQKAKKQDRTRKIFIDRNFRPLILPSDKIILRKVQIYDEKTDLIFSEPDSEIQNLVRGFLKAICVS</sequence>
<name>A0A1R1YAM3_9FUNG</name>
<reference evidence="1 2" key="1">
    <citation type="submission" date="2017-01" db="EMBL/GenBank/DDBJ databases">
        <authorList>
            <person name="Mah S.A."/>
            <person name="Swanson W.J."/>
            <person name="Moy G.W."/>
            <person name="Vacquier V.D."/>
        </authorList>
    </citation>
    <scope>NUCLEOTIDE SEQUENCE [LARGE SCALE GENOMIC DNA]</scope>
    <source>
        <strain evidence="1 2">GSMNP</strain>
    </source>
</reference>
<dbReference type="EMBL" id="LSSN01000453">
    <property type="protein sequence ID" value="OMJ23885.1"/>
    <property type="molecule type" value="Genomic_DNA"/>
</dbReference>
<accession>A0A1R1YAM3</accession>
<gene>
    <name evidence="1" type="ORF">AYI70_g1948</name>
</gene>
<dbReference type="Proteomes" id="UP000187283">
    <property type="component" value="Unassembled WGS sequence"/>
</dbReference>
<comment type="caution">
    <text evidence="1">The sequence shown here is derived from an EMBL/GenBank/DDBJ whole genome shotgun (WGS) entry which is preliminary data.</text>
</comment>
<organism evidence="1 2">
    <name type="scientific">Smittium culicis</name>
    <dbReference type="NCBI Taxonomy" id="133412"/>
    <lineage>
        <taxon>Eukaryota</taxon>
        <taxon>Fungi</taxon>
        <taxon>Fungi incertae sedis</taxon>
        <taxon>Zoopagomycota</taxon>
        <taxon>Kickxellomycotina</taxon>
        <taxon>Harpellomycetes</taxon>
        <taxon>Harpellales</taxon>
        <taxon>Legeriomycetaceae</taxon>
        <taxon>Smittium</taxon>
    </lineage>
</organism>
<protein>
    <submittedName>
        <fullName evidence="1">Uncharacterized protein</fullName>
    </submittedName>
</protein>
<dbReference type="AlphaFoldDB" id="A0A1R1YAM3"/>
<evidence type="ECO:0000313" key="2">
    <source>
        <dbReference type="Proteomes" id="UP000187283"/>
    </source>
</evidence>
<keyword evidence="2" id="KW-1185">Reference proteome</keyword>
<proteinExistence type="predicted"/>